<evidence type="ECO:0000313" key="3">
    <source>
        <dbReference type="EMBL" id="GGP30058.1"/>
    </source>
</evidence>
<comment type="caution">
    <text evidence="2">The sequence shown here is derived from an EMBL/GenBank/DDBJ whole genome shotgun (WGS) entry which is preliminary data.</text>
</comment>
<name>A0AAV4K8D7_9DEIO</name>
<reference evidence="3" key="1">
    <citation type="journal article" date="2014" name="Int. J. Syst. Evol. Microbiol.">
        <title>Complete genome of a new Firmicutes species belonging to the dominant human colonic microbiota ('Ruminococcus bicirculans') reveals two chromosomes and a selective capacity to utilize plant glucans.</title>
        <authorList>
            <consortium name="NISC Comparative Sequencing Program"/>
            <person name="Wegmann U."/>
            <person name="Louis P."/>
            <person name="Goesmann A."/>
            <person name="Henrissat B."/>
            <person name="Duncan S.H."/>
            <person name="Flint H.J."/>
        </authorList>
    </citation>
    <scope>NUCLEOTIDE SEQUENCE</scope>
    <source>
        <strain evidence="3">CGMCC 1.8884</strain>
    </source>
</reference>
<feature type="signal peptide" evidence="1">
    <location>
        <begin position="1"/>
        <end position="23"/>
    </location>
</feature>
<evidence type="ECO:0000313" key="2">
    <source>
        <dbReference type="EMBL" id="GGI85402.1"/>
    </source>
</evidence>
<dbReference type="GeneID" id="59164655"/>
<feature type="chain" id="PRO_5043394212" description="DUF2259 domain-containing protein" evidence="1">
    <location>
        <begin position="24"/>
        <end position="234"/>
    </location>
</feature>
<keyword evidence="1" id="KW-0732">Signal</keyword>
<proteinExistence type="predicted"/>
<organism evidence="2 5">
    <name type="scientific">Deinococcus wulumuqiensis</name>
    <dbReference type="NCBI Taxonomy" id="980427"/>
    <lineage>
        <taxon>Bacteria</taxon>
        <taxon>Thermotogati</taxon>
        <taxon>Deinococcota</taxon>
        <taxon>Deinococci</taxon>
        <taxon>Deinococcales</taxon>
        <taxon>Deinococcaceae</taxon>
        <taxon>Deinococcus</taxon>
    </lineage>
</organism>
<dbReference type="RefSeq" id="WP_017870432.1">
    <property type="nucleotide sequence ID" value="NZ_BMLZ01000019.1"/>
</dbReference>
<dbReference type="InterPro" id="IPR018725">
    <property type="entry name" value="DUF2259_secreted"/>
</dbReference>
<dbReference type="EMBL" id="BMLZ01000019">
    <property type="protein sequence ID" value="GGP30058.1"/>
    <property type="molecule type" value="Genomic_DNA"/>
</dbReference>
<dbReference type="EMBL" id="BMMA01000018">
    <property type="protein sequence ID" value="GGI85402.1"/>
    <property type="molecule type" value="Genomic_DNA"/>
</dbReference>
<reference evidence="4" key="3">
    <citation type="journal article" date="2019" name="Int. J. Syst. Evol. Microbiol.">
        <title>The Global Catalogue of Microorganisms (GCM) 10K type strain sequencing project: providing services to taxonomists for standard genome sequencing and annotation.</title>
        <authorList>
            <consortium name="The Broad Institute Genomics Platform"/>
            <consortium name="The Broad Institute Genome Sequencing Center for Infectious Disease"/>
            <person name="Wu L."/>
            <person name="Ma J."/>
        </authorList>
    </citation>
    <scope>NUCLEOTIDE SEQUENCE [LARGE SCALE GENOMIC DNA]</scope>
    <source>
        <strain evidence="4">CGMCC 1.8884</strain>
    </source>
</reference>
<dbReference type="Proteomes" id="UP000630135">
    <property type="component" value="Unassembled WGS sequence"/>
</dbReference>
<dbReference type="AlphaFoldDB" id="A0AAV4K8D7"/>
<dbReference type="Pfam" id="PF10016">
    <property type="entry name" value="DUF2259"/>
    <property type="match status" value="1"/>
</dbReference>
<evidence type="ECO:0008006" key="6">
    <source>
        <dbReference type="Google" id="ProtNLM"/>
    </source>
</evidence>
<evidence type="ECO:0000313" key="5">
    <source>
        <dbReference type="Proteomes" id="UP000652720"/>
    </source>
</evidence>
<dbReference type="Proteomes" id="UP000652720">
    <property type="component" value="Unassembled WGS sequence"/>
</dbReference>
<sequence length="234" mass="25024">MRSLLRWTAALVTGALLGETALAGDWPVVRQVSFSADSRRVLVLTGHVQDGSGFPEATLHLLDTGTGRTLSRQSLTSQDPAVTPSDLLGRLLRTQSARLQAAGIDPARASRPRYVAPAPTLPRWSDALKAGESRTQPVFLWSRPVPFVLKVQRTAAACAFPDLLPGGERPARYTLSVNGQVVSAPGAPAAPCAARYLLERVDLRGNRVLVTLRAYQPGFEGPTALPVFVAATLR</sequence>
<reference evidence="2" key="2">
    <citation type="journal article" date="2014" name="Int. J. Syst. Evol. Microbiol.">
        <title>Complete genome sequence of Corynebacterium casei LMG S-19264T (=DSM 44701T), isolated from a smear-ripened cheese.</title>
        <authorList>
            <consortium name="US DOE Joint Genome Institute (JGI-PGF)"/>
            <person name="Walter F."/>
            <person name="Albersmeier A."/>
            <person name="Kalinowski J."/>
            <person name="Ruckert C."/>
        </authorList>
    </citation>
    <scope>NUCLEOTIDE SEQUENCE</scope>
    <source>
        <strain evidence="2">CGMCC 1.8885</strain>
    </source>
</reference>
<evidence type="ECO:0000313" key="4">
    <source>
        <dbReference type="Proteomes" id="UP000630135"/>
    </source>
</evidence>
<protein>
    <recommendedName>
        <fullName evidence="6">DUF2259 domain-containing protein</fullName>
    </recommendedName>
</protein>
<keyword evidence="4" id="KW-1185">Reference proteome</keyword>
<accession>A0AAV4K8D7</accession>
<reference evidence="2" key="4">
    <citation type="submission" date="2023-08" db="EMBL/GenBank/DDBJ databases">
        <authorList>
            <person name="Sun Q."/>
            <person name="Zhou Y."/>
        </authorList>
    </citation>
    <scope>NUCLEOTIDE SEQUENCE</scope>
    <source>
        <strain evidence="3">CGMCC 1.8884</strain>
        <strain evidence="2">CGMCC 1.8885</strain>
    </source>
</reference>
<evidence type="ECO:0000256" key="1">
    <source>
        <dbReference type="SAM" id="SignalP"/>
    </source>
</evidence>
<gene>
    <name evidence="3" type="ORF">GCM10008021_17090</name>
    <name evidence="2" type="ORF">GCM10010914_19710</name>
</gene>